<dbReference type="HOGENOM" id="CLU_2487173_0_0_1"/>
<dbReference type="Proteomes" id="UP000008021">
    <property type="component" value="Chromosome 10"/>
</dbReference>
<proteinExistence type="predicted"/>
<accession>A0A0E0F0W1</accession>
<keyword evidence="2" id="KW-1185">Reference proteome</keyword>
<evidence type="ECO:0000313" key="1">
    <source>
        <dbReference type="EnsemblPlants" id="OMERI10G14680.2"/>
    </source>
</evidence>
<sequence length="94" mass="11182">MRCTPFPQNRDTKSVCIITCIKNMLFLIYGTRLKISDLMDSPKQALHVVNLEQQCQATRIRVWRKAYHLVSLPAWWYAFANRYLLFSEDEMPRT</sequence>
<dbReference type="AlphaFoldDB" id="A0A0E0F0W1"/>
<reference evidence="1" key="1">
    <citation type="submission" date="2015-04" db="UniProtKB">
        <authorList>
            <consortium name="EnsemblPlants"/>
        </authorList>
    </citation>
    <scope>IDENTIFICATION</scope>
</reference>
<dbReference type="EnsemblPlants" id="OMERI10G14680.2">
    <property type="protein sequence ID" value="OMERI10G14680.2"/>
    <property type="gene ID" value="OMERI10G14680"/>
</dbReference>
<name>A0A0E0F0W1_9ORYZ</name>
<reference evidence="1" key="2">
    <citation type="submission" date="2018-05" db="EMBL/GenBank/DDBJ databases">
        <title>OmerRS3 (Oryza meridionalis Reference Sequence Version 3).</title>
        <authorList>
            <person name="Zhang J."/>
            <person name="Kudrna D."/>
            <person name="Lee S."/>
            <person name="Talag J."/>
            <person name="Welchert J."/>
            <person name="Wing R.A."/>
        </authorList>
    </citation>
    <scope>NUCLEOTIDE SEQUENCE [LARGE SCALE GENOMIC DNA]</scope>
    <source>
        <strain evidence="1">cv. OR44</strain>
    </source>
</reference>
<dbReference type="Gramene" id="OMERI10G14680.2">
    <property type="protein sequence ID" value="OMERI10G14680.2"/>
    <property type="gene ID" value="OMERI10G14680"/>
</dbReference>
<protein>
    <submittedName>
        <fullName evidence="1">Uncharacterized protein</fullName>
    </submittedName>
</protein>
<evidence type="ECO:0000313" key="2">
    <source>
        <dbReference type="Proteomes" id="UP000008021"/>
    </source>
</evidence>
<organism evidence="1">
    <name type="scientific">Oryza meridionalis</name>
    <dbReference type="NCBI Taxonomy" id="40149"/>
    <lineage>
        <taxon>Eukaryota</taxon>
        <taxon>Viridiplantae</taxon>
        <taxon>Streptophyta</taxon>
        <taxon>Embryophyta</taxon>
        <taxon>Tracheophyta</taxon>
        <taxon>Spermatophyta</taxon>
        <taxon>Magnoliopsida</taxon>
        <taxon>Liliopsida</taxon>
        <taxon>Poales</taxon>
        <taxon>Poaceae</taxon>
        <taxon>BOP clade</taxon>
        <taxon>Oryzoideae</taxon>
        <taxon>Oryzeae</taxon>
        <taxon>Oryzinae</taxon>
        <taxon>Oryza</taxon>
    </lineage>
</organism>